<feature type="compositionally biased region" description="Acidic residues" evidence="1">
    <location>
        <begin position="117"/>
        <end position="128"/>
    </location>
</feature>
<gene>
    <name evidence="2" type="ORF">OC846_006597</name>
</gene>
<evidence type="ECO:0000256" key="1">
    <source>
        <dbReference type="SAM" id="MobiDB-lite"/>
    </source>
</evidence>
<evidence type="ECO:0000313" key="3">
    <source>
        <dbReference type="Proteomes" id="UP001176517"/>
    </source>
</evidence>
<name>A0AAN6GLC4_9BASI</name>
<dbReference type="AlphaFoldDB" id="A0AAN6GLC4"/>
<accession>A0AAN6GLC4</accession>
<comment type="caution">
    <text evidence="2">The sequence shown here is derived from an EMBL/GenBank/DDBJ whole genome shotgun (WGS) entry which is preliminary data.</text>
</comment>
<protein>
    <submittedName>
        <fullName evidence="2">Uncharacterized protein</fullName>
    </submittedName>
</protein>
<proteinExistence type="predicted"/>
<feature type="region of interest" description="Disordered" evidence="1">
    <location>
        <begin position="51"/>
        <end position="135"/>
    </location>
</feature>
<keyword evidence="3" id="KW-1185">Reference proteome</keyword>
<organism evidence="2 3">
    <name type="scientific">Tilletia horrida</name>
    <dbReference type="NCBI Taxonomy" id="155126"/>
    <lineage>
        <taxon>Eukaryota</taxon>
        <taxon>Fungi</taxon>
        <taxon>Dikarya</taxon>
        <taxon>Basidiomycota</taxon>
        <taxon>Ustilaginomycotina</taxon>
        <taxon>Exobasidiomycetes</taxon>
        <taxon>Tilletiales</taxon>
        <taxon>Tilletiaceae</taxon>
        <taxon>Tilletia</taxon>
    </lineage>
</organism>
<reference evidence="2" key="1">
    <citation type="journal article" date="2023" name="PhytoFront">
        <title>Draft Genome Resources of Seven Strains of Tilletia horrida, Causal Agent of Kernel Smut of Rice.</title>
        <authorList>
            <person name="Khanal S."/>
            <person name="Antony Babu S."/>
            <person name="Zhou X.G."/>
        </authorList>
    </citation>
    <scope>NUCLEOTIDE SEQUENCE</scope>
    <source>
        <strain evidence="2">TX6</strain>
    </source>
</reference>
<evidence type="ECO:0000313" key="2">
    <source>
        <dbReference type="EMBL" id="KAK0542907.1"/>
    </source>
</evidence>
<dbReference type="EMBL" id="JAPDMZ010000430">
    <property type="protein sequence ID" value="KAK0542907.1"/>
    <property type="molecule type" value="Genomic_DNA"/>
</dbReference>
<sequence length="368" mass="41270">MSKVIVDTKIPRTLLYHVAKHAGGDTGDMSAYVESAPSKSFIERWMDEKDETISGEEGEGTASIFSEDQEGVGDRRSPTYSVGSLKAEDAWEDSGRGRGTMKTSMGSKEGGNKEYIPEEDWFGEDWGENGDRGEESDVVCDAEDDFTDDESIRVALSQVHDDLKTGVKVDDPVIMTEDKYWCWRNEHVVLVEEAEAGHYEHRGVHRHGQSPCNKPRPSSLVEFENLVIKVPHVKAKGLSLGRAKGPSKTTIKVKAAREIDDAFINLGRVNYYRMKFLQQNGIQPSDGSRDANFLLFMKMQRANPDDPEWKPVCLRQASILDGSFAIMLQTDWQLSAFVDPARLETQEGDGLEGILIDVTFKVFENYYL</sequence>
<feature type="non-terminal residue" evidence="2">
    <location>
        <position position="368"/>
    </location>
</feature>
<feature type="compositionally biased region" description="Basic and acidic residues" evidence="1">
    <location>
        <begin position="86"/>
        <end position="96"/>
    </location>
</feature>
<dbReference type="Proteomes" id="UP001176517">
    <property type="component" value="Unassembled WGS sequence"/>
</dbReference>